<dbReference type="Proteomes" id="UP000769528">
    <property type="component" value="Unassembled WGS sequence"/>
</dbReference>
<dbReference type="GO" id="GO:0061982">
    <property type="term" value="P:meiosis I cell cycle process"/>
    <property type="evidence" value="ECO:0007669"/>
    <property type="project" value="UniProtKB-ARBA"/>
</dbReference>
<dbReference type="GO" id="GO:0003690">
    <property type="term" value="F:double-stranded DNA binding"/>
    <property type="evidence" value="ECO:0007669"/>
    <property type="project" value="TreeGrafter"/>
</dbReference>
<dbReference type="InterPro" id="IPR003593">
    <property type="entry name" value="AAA+_ATPase"/>
</dbReference>
<dbReference type="Pfam" id="PF08423">
    <property type="entry name" value="Rad51"/>
    <property type="match status" value="1"/>
</dbReference>
<keyword evidence="2" id="KW-0067">ATP-binding</keyword>
<dbReference type="GO" id="GO:0003697">
    <property type="term" value="F:single-stranded DNA binding"/>
    <property type="evidence" value="ECO:0007669"/>
    <property type="project" value="TreeGrafter"/>
</dbReference>
<dbReference type="PANTHER" id="PTHR22942">
    <property type="entry name" value="RECA/RAD51/RADA DNA STRAND-PAIRING FAMILY MEMBER"/>
    <property type="match status" value="1"/>
</dbReference>
<dbReference type="PROSITE" id="PS50162">
    <property type="entry name" value="RECA_2"/>
    <property type="match status" value="1"/>
</dbReference>
<evidence type="ECO:0000256" key="1">
    <source>
        <dbReference type="ARBA" id="ARBA00022741"/>
    </source>
</evidence>
<proteinExistence type="predicted"/>
<dbReference type="GO" id="GO:0042148">
    <property type="term" value="P:DNA strand invasion"/>
    <property type="evidence" value="ECO:0007669"/>
    <property type="project" value="TreeGrafter"/>
</dbReference>
<evidence type="ECO:0000313" key="5">
    <source>
        <dbReference type="Proteomes" id="UP000769528"/>
    </source>
</evidence>
<evidence type="ECO:0000313" key="4">
    <source>
        <dbReference type="EMBL" id="KAH3679709.1"/>
    </source>
</evidence>
<dbReference type="AlphaFoldDB" id="A0A9P8PYR2"/>
<dbReference type="InterPro" id="IPR027417">
    <property type="entry name" value="P-loop_NTPase"/>
</dbReference>
<accession>A0A9P8PYR2</accession>
<comment type="caution">
    <text evidence="4">The sequence shown here is derived from an EMBL/GenBank/DDBJ whole genome shotgun (WGS) entry which is preliminary data.</text>
</comment>
<name>A0A9P8PYR2_9ASCO</name>
<evidence type="ECO:0000256" key="2">
    <source>
        <dbReference type="ARBA" id="ARBA00022840"/>
    </source>
</evidence>
<dbReference type="PANTHER" id="PTHR22942:SF66">
    <property type="entry name" value="RE19845P"/>
    <property type="match status" value="1"/>
</dbReference>
<reference evidence="4" key="1">
    <citation type="journal article" date="2021" name="Open Biol.">
        <title>Shared evolutionary footprints suggest mitochondrial oxidative damage underlies multiple complex I losses in fungi.</title>
        <authorList>
            <person name="Schikora-Tamarit M.A."/>
            <person name="Marcet-Houben M."/>
            <person name="Nosek J."/>
            <person name="Gabaldon T."/>
        </authorList>
    </citation>
    <scope>NUCLEOTIDE SEQUENCE</scope>
    <source>
        <strain evidence="4">CBS6341</strain>
    </source>
</reference>
<dbReference type="SMART" id="SM00382">
    <property type="entry name" value="AAA"/>
    <property type="match status" value="1"/>
</dbReference>
<dbReference type="OrthoDB" id="1861185at2759"/>
<keyword evidence="5" id="KW-1185">Reference proteome</keyword>
<reference evidence="4" key="2">
    <citation type="submission" date="2021-01" db="EMBL/GenBank/DDBJ databases">
        <authorList>
            <person name="Schikora-Tamarit M.A."/>
        </authorList>
    </citation>
    <scope>NUCLEOTIDE SEQUENCE</scope>
    <source>
        <strain evidence="4">CBS6341</strain>
    </source>
</reference>
<sequence length="369" mass="42950">MDLYQQFPHSSLNFDDNFQHLLEILKTFKISILDLLTNSIEDIFNKIQGKISILQLKIFLNLLKDETIKSIKDKSSTSTSLLSTGDFKLDQHLNGGYNGLIEIFGQSSTGKSQLCFQLIKQISNIGLKCVYIATEGGNFQSNRLISMGVNLSNIYFINCMDLESQEHIINYQLPNLLGKDNDIKLVIIDSISHHIRVELNPNYNDQNQRKKNSYYNQFLKFQKYSMELSHKLLNYIEDYKISIVLTNQISSKNLKPIINSNLYRLNFDYQLGWLIGWNHSKIKSIQSNQLTNELVNIPTMGLNFWNNFNIRICLAKNYSPNELHNYENNGNNEEFWNMERILKICYNSNGYYDDQQLEFKIDENGISII</sequence>
<dbReference type="GO" id="GO:0005524">
    <property type="term" value="F:ATP binding"/>
    <property type="evidence" value="ECO:0007669"/>
    <property type="project" value="UniProtKB-KW"/>
</dbReference>
<feature type="domain" description="RecA family profile 1" evidence="3">
    <location>
        <begin position="78"/>
        <end position="249"/>
    </location>
</feature>
<keyword evidence="1" id="KW-0547">Nucleotide-binding</keyword>
<dbReference type="EMBL" id="JAEUBF010000252">
    <property type="protein sequence ID" value="KAH3679709.1"/>
    <property type="molecule type" value="Genomic_DNA"/>
</dbReference>
<evidence type="ECO:0000259" key="3">
    <source>
        <dbReference type="PROSITE" id="PS50162"/>
    </source>
</evidence>
<dbReference type="GO" id="GO:0000730">
    <property type="term" value="P:DNA recombinase assembly"/>
    <property type="evidence" value="ECO:0007669"/>
    <property type="project" value="TreeGrafter"/>
</dbReference>
<dbReference type="InterPro" id="IPR013632">
    <property type="entry name" value="Rad51_C"/>
</dbReference>
<dbReference type="SUPFAM" id="SSF52540">
    <property type="entry name" value="P-loop containing nucleoside triphosphate hydrolases"/>
    <property type="match status" value="1"/>
</dbReference>
<dbReference type="GO" id="GO:0140664">
    <property type="term" value="F:ATP-dependent DNA damage sensor activity"/>
    <property type="evidence" value="ECO:0007669"/>
    <property type="project" value="InterPro"/>
</dbReference>
<protein>
    <recommendedName>
        <fullName evidence="3">RecA family profile 1 domain-containing protein</fullName>
    </recommendedName>
</protein>
<dbReference type="GO" id="GO:0000150">
    <property type="term" value="F:DNA strand exchange activity"/>
    <property type="evidence" value="ECO:0007669"/>
    <property type="project" value="TreeGrafter"/>
</dbReference>
<dbReference type="Gene3D" id="3.40.50.300">
    <property type="entry name" value="P-loop containing nucleotide triphosphate hydrolases"/>
    <property type="match status" value="1"/>
</dbReference>
<organism evidence="4 5">
    <name type="scientific">Wickerhamomyces mucosus</name>
    <dbReference type="NCBI Taxonomy" id="1378264"/>
    <lineage>
        <taxon>Eukaryota</taxon>
        <taxon>Fungi</taxon>
        <taxon>Dikarya</taxon>
        <taxon>Ascomycota</taxon>
        <taxon>Saccharomycotina</taxon>
        <taxon>Saccharomycetes</taxon>
        <taxon>Phaffomycetales</taxon>
        <taxon>Wickerhamomycetaceae</taxon>
        <taxon>Wickerhamomyces</taxon>
    </lineage>
</organism>
<dbReference type="InterPro" id="IPR020588">
    <property type="entry name" value="RecA_ATP-bd"/>
</dbReference>
<dbReference type="GO" id="GO:0006312">
    <property type="term" value="P:mitotic recombination"/>
    <property type="evidence" value="ECO:0007669"/>
    <property type="project" value="TreeGrafter"/>
</dbReference>
<gene>
    <name evidence="4" type="ORF">WICMUC_000777</name>
</gene>